<dbReference type="AlphaFoldDB" id="A0A250G0W7"/>
<dbReference type="CDD" id="cd05379">
    <property type="entry name" value="CAP_bacterial"/>
    <property type="match status" value="1"/>
</dbReference>
<dbReference type="InterPro" id="IPR035940">
    <property type="entry name" value="CAP_sf"/>
</dbReference>
<reference evidence="3" key="1">
    <citation type="submission" date="2017-06" db="EMBL/GenBank/DDBJ databases">
        <title>Capnocytophaga spp. assemblies.</title>
        <authorList>
            <person name="Gulvik C.A."/>
        </authorList>
    </citation>
    <scope>NUCLEOTIDE SEQUENCE [LARGE SCALE GENOMIC DNA]</scope>
    <source>
        <strain evidence="3">H5594</strain>
    </source>
</reference>
<dbReference type="InterPro" id="IPR014044">
    <property type="entry name" value="CAP_dom"/>
</dbReference>
<feature type="domain" description="SCP" evidence="1">
    <location>
        <begin position="61"/>
        <end position="178"/>
    </location>
</feature>
<dbReference type="Pfam" id="PF00188">
    <property type="entry name" value="CAP"/>
    <property type="match status" value="1"/>
</dbReference>
<evidence type="ECO:0000259" key="1">
    <source>
        <dbReference type="Pfam" id="PF00188"/>
    </source>
</evidence>
<organism evidence="2 3">
    <name type="scientific">Capnocytophaga canimorsus</name>
    <dbReference type="NCBI Taxonomy" id="28188"/>
    <lineage>
        <taxon>Bacteria</taxon>
        <taxon>Pseudomonadati</taxon>
        <taxon>Bacteroidota</taxon>
        <taxon>Flavobacteriia</taxon>
        <taxon>Flavobacteriales</taxon>
        <taxon>Flavobacteriaceae</taxon>
        <taxon>Capnocytophaga</taxon>
    </lineage>
</organism>
<dbReference type="Gene3D" id="3.40.33.10">
    <property type="entry name" value="CAP"/>
    <property type="match status" value="1"/>
</dbReference>
<gene>
    <name evidence="2" type="ORF">CGC56_02010</name>
</gene>
<sequence>MHLKIIQMKHIFLKICMLIVFQNMAMGQEIADLMKELYVKEPSLKTCECGELKEDIKQKALEYINAVRALHELEKVTYNHEKQKESQCAAFSIIANKKMTHYISSNARCYTPEAAYGAINSNLSWSGLYHPAYAFVLFHIQGWMNEIGSNSVGHRRWILDPFMKKIAFGVAADYQSRSAGASLYVIDIEEISEKLKNQNLQFIAYPYKKYPAHLFPKNAYLSFSVIADKTSRFDDNREVDFSNTIISVLHQNEKHIVSDVSYDNEGAGVANSIQWKVEGLEEGKAYTVKIQNVKVKNETKNYQYQFTIDPNMRIKL</sequence>
<proteinExistence type="predicted"/>
<dbReference type="Proteomes" id="UP000243136">
    <property type="component" value="Chromosome"/>
</dbReference>
<evidence type="ECO:0000313" key="3">
    <source>
        <dbReference type="Proteomes" id="UP000243136"/>
    </source>
</evidence>
<dbReference type="EMBL" id="CP022388">
    <property type="protein sequence ID" value="ATA91049.1"/>
    <property type="molecule type" value="Genomic_DNA"/>
</dbReference>
<protein>
    <recommendedName>
        <fullName evidence="1">SCP domain-containing protein</fullName>
    </recommendedName>
</protein>
<evidence type="ECO:0000313" key="2">
    <source>
        <dbReference type="EMBL" id="ATA91049.1"/>
    </source>
</evidence>
<dbReference type="SUPFAM" id="SSF55797">
    <property type="entry name" value="PR-1-like"/>
    <property type="match status" value="1"/>
</dbReference>
<accession>A0A250G0W7</accession>
<name>A0A250G0W7_9FLAO</name>